<dbReference type="PANTHER" id="PTHR44591">
    <property type="entry name" value="STRESS RESPONSE REGULATOR PROTEIN 1"/>
    <property type="match status" value="1"/>
</dbReference>
<keyword evidence="6" id="KW-1185">Reference proteome</keyword>
<dbReference type="PROSITE" id="PS50110">
    <property type="entry name" value="RESPONSE_REGULATORY"/>
    <property type="match status" value="1"/>
</dbReference>
<evidence type="ECO:0000313" key="4">
    <source>
        <dbReference type="EMBL" id="APF18202.1"/>
    </source>
</evidence>
<evidence type="ECO:0000313" key="5">
    <source>
        <dbReference type="EMBL" id="EHO42229.1"/>
    </source>
</evidence>
<dbReference type="Gene3D" id="3.40.50.2300">
    <property type="match status" value="1"/>
</dbReference>
<dbReference type="Proteomes" id="UP000004671">
    <property type="component" value="Chromosome"/>
</dbReference>
<keyword evidence="1 2" id="KW-0597">Phosphoprotein</keyword>
<dbReference type="KEGG" id="caby:Cabys_1453"/>
<dbReference type="OrthoDB" id="9786548at2"/>
<dbReference type="SMART" id="SM00448">
    <property type="entry name" value="REC"/>
    <property type="match status" value="1"/>
</dbReference>
<dbReference type="RefSeq" id="WP_006929502.1">
    <property type="nucleotide sequence ID" value="NZ_CM001402.1"/>
</dbReference>
<dbReference type="HOGENOM" id="CLU_000445_69_17_0"/>
<reference evidence="4 7" key="2">
    <citation type="submission" date="2016-11" db="EMBL/GenBank/DDBJ databases">
        <title>Genomic analysis of Caldithrix abyssi and proposal of a novel bacterial phylum Caldithrichaeota.</title>
        <authorList>
            <person name="Kublanov I."/>
            <person name="Sigalova O."/>
            <person name="Gavrilov S."/>
            <person name="Lebedinsky A."/>
            <person name="Ivanova N."/>
            <person name="Daum C."/>
            <person name="Reddy T."/>
            <person name="Klenk H.P."/>
            <person name="Goker M."/>
            <person name="Reva O."/>
            <person name="Miroshnichenko M."/>
            <person name="Kyprides N."/>
            <person name="Woyke T."/>
            <person name="Gelfand M."/>
        </authorList>
    </citation>
    <scope>NUCLEOTIDE SEQUENCE [LARGE SCALE GENOMIC DNA]</scope>
    <source>
        <strain evidence="4 7">LF13</strain>
    </source>
</reference>
<proteinExistence type="predicted"/>
<dbReference type="EMBL" id="CP018099">
    <property type="protein sequence ID" value="APF18202.1"/>
    <property type="molecule type" value="Genomic_DNA"/>
</dbReference>
<accession>H1XPB4</accession>
<dbReference type="AlphaFoldDB" id="H1XPB4"/>
<evidence type="ECO:0000313" key="7">
    <source>
        <dbReference type="Proteomes" id="UP000183868"/>
    </source>
</evidence>
<evidence type="ECO:0000313" key="6">
    <source>
        <dbReference type="Proteomes" id="UP000004671"/>
    </source>
</evidence>
<sequence>MVKILIVDDSATARILIKKSIEICGLEDAEFFEAASGKEALDVLQRQEIDIVFSDLNMPEMDGVTLLKKIKASPALNHLPVVIITSLKNQASEKALLQEHARAVLGKPLKFTEVYQTLHDVLQFA</sequence>
<dbReference type="SUPFAM" id="SSF52172">
    <property type="entry name" value="CheY-like"/>
    <property type="match status" value="1"/>
</dbReference>
<dbReference type="InterPro" id="IPR011006">
    <property type="entry name" value="CheY-like_superfamily"/>
</dbReference>
<reference evidence="5 6" key="1">
    <citation type="submission" date="2011-09" db="EMBL/GenBank/DDBJ databases">
        <title>The permanent draft genome of Caldithrix abyssi DSM 13497.</title>
        <authorList>
            <consortium name="US DOE Joint Genome Institute (JGI-PGF)"/>
            <person name="Lucas S."/>
            <person name="Han J."/>
            <person name="Lapidus A."/>
            <person name="Bruce D."/>
            <person name="Goodwin L."/>
            <person name="Pitluck S."/>
            <person name="Peters L."/>
            <person name="Kyrpides N."/>
            <person name="Mavromatis K."/>
            <person name="Ivanova N."/>
            <person name="Mikhailova N."/>
            <person name="Chertkov O."/>
            <person name="Detter J.C."/>
            <person name="Tapia R."/>
            <person name="Han C."/>
            <person name="Land M."/>
            <person name="Hauser L."/>
            <person name="Markowitz V."/>
            <person name="Cheng J.-F."/>
            <person name="Hugenholtz P."/>
            <person name="Woyke T."/>
            <person name="Wu D."/>
            <person name="Spring S."/>
            <person name="Brambilla E."/>
            <person name="Klenk H.-P."/>
            <person name="Eisen J.A."/>
        </authorList>
    </citation>
    <scope>NUCLEOTIDE SEQUENCE [LARGE SCALE GENOMIC DNA]</scope>
    <source>
        <strain evidence="5 6">DSM 13497</strain>
    </source>
</reference>
<dbReference type="PANTHER" id="PTHR44591:SF3">
    <property type="entry name" value="RESPONSE REGULATORY DOMAIN-CONTAINING PROTEIN"/>
    <property type="match status" value="1"/>
</dbReference>
<dbReference type="InterPro" id="IPR001789">
    <property type="entry name" value="Sig_transdc_resp-reg_receiver"/>
</dbReference>
<organism evidence="5 6">
    <name type="scientific">Caldithrix abyssi DSM 13497</name>
    <dbReference type="NCBI Taxonomy" id="880073"/>
    <lineage>
        <taxon>Bacteria</taxon>
        <taxon>Pseudomonadati</taxon>
        <taxon>Calditrichota</taxon>
        <taxon>Calditrichia</taxon>
        <taxon>Calditrichales</taxon>
        <taxon>Calditrichaceae</taxon>
        <taxon>Caldithrix</taxon>
    </lineage>
</organism>
<evidence type="ECO:0000259" key="3">
    <source>
        <dbReference type="PROSITE" id="PS50110"/>
    </source>
</evidence>
<feature type="modified residue" description="4-aspartylphosphate" evidence="2">
    <location>
        <position position="55"/>
    </location>
</feature>
<dbReference type="Pfam" id="PF00072">
    <property type="entry name" value="Response_reg"/>
    <property type="match status" value="1"/>
</dbReference>
<dbReference type="PaxDb" id="880073-Calab_2619"/>
<feature type="domain" description="Response regulatory" evidence="3">
    <location>
        <begin position="3"/>
        <end position="122"/>
    </location>
</feature>
<dbReference type="eggNOG" id="COG0745">
    <property type="taxonomic scope" value="Bacteria"/>
</dbReference>
<dbReference type="EMBL" id="CM001402">
    <property type="protein sequence ID" value="EHO42229.1"/>
    <property type="molecule type" value="Genomic_DNA"/>
</dbReference>
<evidence type="ECO:0000256" key="2">
    <source>
        <dbReference type="PROSITE-ProRule" id="PRU00169"/>
    </source>
</evidence>
<evidence type="ECO:0000256" key="1">
    <source>
        <dbReference type="ARBA" id="ARBA00022553"/>
    </source>
</evidence>
<gene>
    <name evidence="4" type="primary">cheY</name>
    <name evidence="4" type="ORF">Cabys_1453</name>
    <name evidence="5" type="ORF">Calab_2619</name>
</gene>
<dbReference type="STRING" id="880073.Cabys_1453"/>
<dbReference type="GO" id="GO:0000160">
    <property type="term" value="P:phosphorelay signal transduction system"/>
    <property type="evidence" value="ECO:0007669"/>
    <property type="project" value="InterPro"/>
</dbReference>
<dbReference type="InterPro" id="IPR050595">
    <property type="entry name" value="Bact_response_regulator"/>
</dbReference>
<dbReference type="Proteomes" id="UP000183868">
    <property type="component" value="Chromosome"/>
</dbReference>
<protein>
    <submittedName>
        <fullName evidence="5">Response regulator receiver protein</fullName>
    </submittedName>
    <submittedName>
        <fullName evidence="4">Two-component system, chemotaxis family, response regulator CheY</fullName>
    </submittedName>
</protein>
<name>H1XPB4_CALAY</name>